<sequence length="288" mass="31712">MLSTGIFFGLVSMIGFGINNAMAQSISKKYGSLGAIIYRNAIIVMLLFITTLFYYSGNKFPLYHILFSVGIAFVGYVSLVSFMHAVKIGKIGVVVPIANSSSIFTVLFAVLFFSEILTLNKLIAIAIIITGVVLISVNIKDFKRSELFVLSSGIPYAFLTMILWGLVFALFRIPVKSLGPFFTTLIIELSILIFSCVHLFLIKKESLKKPVKSMIPSLLMFGLFGYLGSLFFNLGIQVAEVSIVAPIAFSAPAISVLYARLVYKEKLLLRQYIAVVCIIFGIIFMSAI</sequence>
<feature type="transmembrane region" description="Helical" evidence="1">
    <location>
        <begin position="35"/>
        <end position="55"/>
    </location>
</feature>
<keyword evidence="1" id="KW-0812">Transmembrane</keyword>
<feature type="transmembrane region" description="Helical" evidence="1">
    <location>
        <begin position="119"/>
        <end position="137"/>
    </location>
</feature>
<feature type="transmembrane region" description="Helical" evidence="1">
    <location>
        <begin position="268"/>
        <end position="287"/>
    </location>
</feature>
<dbReference type="Gene3D" id="1.10.3730.20">
    <property type="match status" value="2"/>
</dbReference>
<dbReference type="PANTHER" id="PTHR22911:SF137">
    <property type="entry name" value="SOLUTE CARRIER FAMILY 35 MEMBER G2-RELATED"/>
    <property type="match status" value="1"/>
</dbReference>
<feature type="transmembrane region" description="Helical" evidence="1">
    <location>
        <begin position="61"/>
        <end position="79"/>
    </location>
</feature>
<proteinExistence type="predicted"/>
<evidence type="ECO:0000313" key="3">
    <source>
        <dbReference type="EMBL" id="OGK22583.1"/>
    </source>
</evidence>
<dbReference type="Proteomes" id="UP000177159">
    <property type="component" value="Unassembled WGS sequence"/>
</dbReference>
<dbReference type="Pfam" id="PF00892">
    <property type="entry name" value="EamA"/>
    <property type="match status" value="2"/>
</dbReference>
<comment type="caution">
    <text evidence="3">The sequence shown here is derived from an EMBL/GenBank/DDBJ whole genome shotgun (WGS) entry which is preliminary data.</text>
</comment>
<protein>
    <recommendedName>
        <fullName evidence="2">EamA domain-containing protein</fullName>
    </recommendedName>
</protein>
<dbReference type="EMBL" id="MFZM01000040">
    <property type="protein sequence ID" value="OGK22583.1"/>
    <property type="molecule type" value="Genomic_DNA"/>
</dbReference>
<dbReference type="PANTHER" id="PTHR22911">
    <property type="entry name" value="ACYL-MALONYL CONDENSING ENZYME-RELATED"/>
    <property type="match status" value="1"/>
</dbReference>
<evidence type="ECO:0000259" key="2">
    <source>
        <dbReference type="Pfam" id="PF00892"/>
    </source>
</evidence>
<dbReference type="InterPro" id="IPR000620">
    <property type="entry name" value="EamA_dom"/>
</dbReference>
<keyword evidence="1" id="KW-0472">Membrane</keyword>
<feature type="transmembrane region" description="Helical" evidence="1">
    <location>
        <begin position="91"/>
        <end position="113"/>
    </location>
</feature>
<dbReference type="InterPro" id="IPR037185">
    <property type="entry name" value="EmrE-like"/>
</dbReference>
<name>A0A1F7GUI9_9BACT</name>
<feature type="transmembrane region" description="Helical" evidence="1">
    <location>
        <begin position="6"/>
        <end position="23"/>
    </location>
</feature>
<evidence type="ECO:0000313" key="4">
    <source>
        <dbReference type="Proteomes" id="UP000177159"/>
    </source>
</evidence>
<dbReference type="AlphaFoldDB" id="A0A1F7GUI9"/>
<evidence type="ECO:0000256" key="1">
    <source>
        <dbReference type="SAM" id="Phobius"/>
    </source>
</evidence>
<accession>A0A1F7GUI9</accession>
<feature type="transmembrane region" description="Helical" evidence="1">
    <location>
        <begin position="242"/>
        <end position="261"/>
    </location>
</feature>
<organism evidence="3 4">
    <name type="scientific">Candidatus Roizmanbacteria bacterium RIFCSPHIGHO2_02_FULL_37_24</name>
    <dbReference type="NCBI Taxonomy" id="1802037"/>
    <lineage>
        <taxon>Bacteria</taxon>
        <taxon>Candidatus Roizmaniibacteriota</taxon>
    </lineage>
</organism>
<feature type="transmembrane region" description="Helical" evidence="1">
    <location>
        <begin position="181"/>
        <end position="202"/>
    </location>
</feature>
<reference evidence="3 4" key="1">
    <citation type="journal article" date="2016" name="Nat. Commun.">
        <title>Thousands of microbial genomes shed light on interconnected biogeochemical processes in an aquifer system.</title>
        <authorList>
            <person name="Anantharaman K."/>
            <person name="Brown C.T."/>
            <person name="Hug L.A."/>
            <person name="Sharon I."/>
            <person name="Castelle C.J."/>
            <person name="Probst A.J."/>
            <person name="Thomas B.C."/>
            <person name="Singh A."/>
            <person name="Wilkins M.J."/>
            <person name="Karaoz U."/>
            <person name="Brodie E.L."/>
            <person name="Williams K.H."/>
            <person name="Hubbard S.S."/>
            <person name="Banfield J.F."/>
        </authorList>
    </citation>
    <scope>NUCLEOTIDE SEQUENCE [LARGE SCALE GENOMIC DNA]</scope>
</reference>
<dbReference type="GO" id="GO:0016020">
    <property type="term" value="C:membrane"/>
    <property type="evidence" value="ECO:0007669"/>
    <property type="project" value="InterPro"/>
</dbReference>
<keyword evidence="1" id="KW-1133">Transmembrane helix</keyword>
<dbReference type="SUPFAM" id="SSF103481">
    <property type="entry name" value="Multidrug resistance efflux transporter EmrE"/>
    <property type="match status" value="2"/>
</dbReference>
<feature type="domain" description="EamA" evidence="2">
    <location>
        <begin position="4"/>
        <end position="136"/>
    </location>
</feature>
<feature type="domain" description="EamA" evidence="2">
    <location>
        <begin position="152"/>
        <end position="286"/>
    </location>
</feature>
<feature type="transmembrane region" description="Helical" evidence="1">
    <location>
        <begin position="214"/>
        <end position="236"/>
    </location>
</feature>
<feature type="transmembrane region" description="Helical" evidence="1">
    <location>
        <begin position="149"/>
        <end position="175"/>
    </location>
</feature>
<gene>
    <name evidence="3" type="ORF">A3C24_04620</name>
</gene>